<proteinExistence type="predicted"/>
<dbReference type="EMBL" id="CM042037">
    <property type="protein sequence ID" value="KAI3741324.1"/>
    <property type="molecule type" value="Genomic_DNA"/>
</dbReference>
<reference evidence="1 2" key="2">
    <citation type="journal article" date="2022" name="Mol. Ecol. Resour.">
        <title>The genomes of chicory, endive, great burdock and yacon provide insights into Asteraceae paleo-polyploidization history and plant inulin production.</title>
        <authorList>
            <person name="Fan W."/>
            <person name="Wang S."/>
            <person name="Wang H."/>
            <person name="Wang A."/>
            <person name="Jiang F."/>
            <person name="Liu H."/>
            <person name="Zhao H."/>
            <person name="Xu D."/>
            <person name="Zhang Y."/>
        </authorList>
    </citation>
    <scope>NUCLEOTIDE SEQUENCE [LARGE SCALE GENOMIC DNA]</scope>
    <source>
        <strain evidence="2">cv. Yunnan</strain>
        <tissue evidence="1">Leaves</tissue>
    </source>
</reference>
<evidence type="ECO:0000313" key="2">
    <source>
        <dbReference type="Proteomes" id="UP001056120"/>
    </source>
</evidence>
<comment type="caution">
    <text evidence="1">The sequence shown here is derived from an EMBL/GenBank/DDBJ whole genome shotgun (WGS) entry which is preliminary data.</text>
</comment>
<sequence length="111" mass="12872">MIDTSTSDAFALQPHSTPSFTKLCLFSVTDHHIHIYYESTYRKECFNRLIANNLGLIQIKSHHDRQQMNNDVEEDVECYLKPLRCFRVFRSSILPLRSSNQTIAGAKIRVV</sequence>
<reference evidence="2" key="1">
    <citation type="journal article" date="2022" name="Mol. Ecol. Resour.">
        <title>The genomes of chicory, endive, great burdock and yacon provide insights into Asteraceae palaeo-polyploidization history and plant inulin production.</title>
        <authorList>
            <person name="Fan W."/>
            <person name="Wang S."/>
            <person name="Wang H."/>
            <person name="Wang A."/>
            <person name="Jiang F."/>
            <person name="Liu H."/>
            <person name="Zhao H."/>
            <person name="Xu D."/>
            <person name="Zhang Y."/>
        </authorList>
    </citation>
    <scope>NUCLEOTIDE SEQUENCE [LARGE SCALE GENOMIC DNA]</scope>
    <source>
        <strain evidence="2">cv. Yunnan</strain>
    </source>
</reference>
<gene>
    <name evidence="1" type="ORF">L1987_58996</name>
</gene>
<keyword evidence="2" id="KW-1185">Reference proteome</keyword>
<accession>A0ACB9D3Z9</accession>
<protein>
    <submittedName>
        <fullName evidence="1">Uncharacterized protein</fullName>
    </submittedName>
</protein>
<dbReference type="Proteomes" id="UP001056120">
    <property type="component" value="Linkage Group LG20"/>
</dbReference>
<evidence type="ECO:0000313" key="1">
    <source>
        <dbReference type="EMBL" id="KAI3741324.1"/>
    </source>
</evidence>
<organism evidence="1 2">
    <name type="scientific">Smallanthus sonchifolius</name>
    <dbReference type="NCBI Taxonomy" id="185202"/>
    <lineage>
        <taxon>Eukaryota</taxon>
        <taxon>Viridiplantae</taxon>
        <taxon>Streptophyta</taxon>
        <taxon>Embryophyta</taxon>
        <taxon>Tracheophyta</taxon>
        <taxon>Spermatophyta</taxon>
        <taxon>Magnoliopsida</taxon>
        <taxon>eudicotyledons</taxon>
        <taxon>Gunneridae</taxon>
        <taxon>Pentapetalae</taxon>
        <taxon>asterids</taxon>
        <taxon>campanulids</taxon>
        <taxon>Asterales</taxon>
        <taxon>Asteraceae</taxon>
        <taxon>Asteroideae</taxon>
        <taxon>Heliantheae alliance</taxon>
        <taxon>Millerieae</taxon>
        <taxon>Smallanthus</taxon>
    </lineage>
</organism>
<name>A0ACB9D3Z9_9ASTR</name>